<sequence>MAISWSVEQDEQTCAAWLENPYFQAFCGECHFQHRLPFDRSSMTRWRRRIGTDDLELRLAETVAVAIKTKAVSQRQLERITVDTTVQTKAVAYPTDSHLILRAIEWLNRKRSIPCTLTRVV</sequence>
<dbReference type="PANTHER" id="PTHR33803:SF3">
    <property type="entry name" value="BLL1974 PROTEIN"/>
    <property type="match status" value="1"/>
</dbReference>
<evidence type="ECO:0000259" key="1">
    <source>
        <dbReference type="Pfam" id="PF05598"/>
    </source>
</evidence>
<comment type="caution">
    <text evidence="2">The sequence shown here is derived from an EMBL/GenBank/DDBJ whole genome shotgun (WGS) entry which is preliminary data.</text>
</comment>
<reference evidence="2 3" key="1">
    <citation type="submission" date="2019-12" db="EMBL/GenBank/DDBJ databases">
        <title>Shinella granuli gen. nov., sp. nov., and proposal of the reclassification of Zoogloea ramigera ATCC 19623 as Shinella zoogloeoides sp. nov.</title>
        <authorList>
            <person name="Gao J."/>
        </authorList>
    </citation>
    <scope>NUCLEOTIDE SEQUENCE [LARGE SCALE GENOMIC DNA]</scope>
    <source>
        <strain evidence="2 3">DSM 287</strain>
    </source>
</reference>
<dbReference type="PANTHER" id="PTHR33803">
    <property type="entry name" value="IS1478 TRANSPOSASE"/>
    <property type="match status" value="1"/>
</dbReference>
<dbReference type="OrthoDB" id="7169055at2"/>
<evidence type="ECO:0000313" key="3">
    <source>
        <dbReference type="Proteomes" id="UP000440304"/>
    </source>
</evidence>
<feature type="domain" description="Transposase InsH N-terminal" evidence="1">
    <location>
        <begin position="7"/>
        <end position="49"/>
    </location>
</feature>
<dbReference type="InterPro" id="IPR008490">
    <property type="entry name" value="Transposase_InsH_N"/>
</dbReference>
<proteinExistence type="predicted"/>
<evidence type="ECO:0000313" key="2">
    <source>
        <dbReference type="EMBL" id="MXO02727.1"/>
    </source>
</evidence>
<protein>
    <recommendedName>
        <fullName evidence="1">Transposase InsH N-terminal domain-containing protein</fullName>
    </recommendedName>
</protein>
<dbReference type="Pfam" id="PF05598">
    <property type="entry name" value="DUF772"/>
    <property type="match status" value="1"/>
</dbReference>
<dbReference type="EMBL" id="WUML01000029">
    <property type="protein sequence ID" value="MXO02727.1"/>
    <property type="molecule type" value="Genomic_DNA"/>
</dbReference>
<accession>A0A6N8THI0</accession>
<dbReference type="Proteomes" id="UP000440304">
    <property type="component" value="Unassembled WGS sequence"/>
</dbReference>
<name>A0A6N8THI0_SHIZO</name>
<dbReference type="AlphaFoldDB" id="A0A6N8THI0"/>
<organism evidence="2 3">
    <name type="scientific">Shinella zoogloeoides</name>
    <name type="common">Crabtreella saccharophila</name>
    <dbReference type="NCBI Taxonomy" id="352475"/>
    <lineage>
        <taxon>Bacteria</taxon>
        <taxon>Pseudomonadati</taxon>
        <taxon>Pseudomonadota</taxon>
        <taxon>Alphaproteobacteria</taxon>
        <taxon>Hyphomicrobiales</taxon>
        <taxon>Rhizobiaceae</taxon>
        <taxon>Shinella</taxon>
    </lineage>
</organism>
<gene>
    <name evidence="2" type="ORF">GR156_20650</name>
</gene>